<evidence type="ECO:0000313" key="5">
    <source>
        <dbReference type="EMBL" id="MDW5593369.1"/>
    </source>
</evidence>
<keyword evidence="6" id="KW-1185">Reference proteome</keyword>
<comment type="caution">
    <text evidence="5">The sequence shown here is derived from an EMBL/GenBank/DDBJ whole genome shotgun (WGS) entry which is preliminary data.</text>
</comment>
<dbReference type="SUPFAM" id="SSF46785">
    <property type="entry name" value="Winged helix' DNA-binding domain"/>
    <property type="match status" value="1"/>
</dbReference>
<sequence length="163" mass="17541">MGAPHEDSAARIRWLFAQKELACARYVRAVASSLELSENELRALVCIARHGEISPSLLSLRTGLSVQVVGAISSRLGELGLIERRRHERDRRSRLLRLTADAEATLQASFAALTERIDSVFEALPQRDRRVVAAFLERVADASAEAAGDASLLPGPGSLAAAG</sequence>
<name>A0ABU4HKY2_9ACTN</name>
<dbReference type="InterPro" id="IPR036388">
    <property type="entry name" value="WH-like_DNA-bd_sf"/>
</dbReference>
<dbReference type="PROSITE" id="PS50995">
    <property type="entry name" value="HTH_MARR_2"/>
    <property type="match status" value="1"/>
</dbReference>
<organism evidence="5 6">
    <name type="scientific">Conexibacter stalactiti</name>
    <dbReference type="NCBI Taxonomy" id="1940611"/>
    <lineage>
        <taxon>Bacteria</taxon>
        <taxon>Bacillati</taxon>
        <taxon>Actinomycetota</taxon>
        <taxon>Thermoleophilia</taxon>
        <taxon>Solirubrobacterales</taxon>
        <taxon>Conexibacteraceae</taxon>
        <taxon>Conexibacter</taxon>
    </lineage>
</organism>
<evidence type="ECO:0000256" key="1">
    <source>
        <dbReference type="ARBA" id="ARBA00023015"/>
    </source>
</evidence>
<dbReference type="EMBL" id="JAWSTH010000004">
    <property type="protein sequence ID" value="MDW5593369.1"/>
    <property type="molecule type" value="Genomic_DNA"/>
</dbReference>
<reference evidence="5 6" key="2">
    <citation type="submission" date="2023-10" db="EMBL/GenBank/DDBJ databases">
        <authorList>
            <person name="Han X.F."/>
        </authorList>
    </citation>
    <scope>NUCLEOTIDE SEQUENCE [LARGE SCALE GENOMIC DNA]</scope>
    <source>
        <strain evidence="5 6">KCTC 39840</strain>
    </source>
</reference>
<gene>
    <name evidence="5" type="ORF">R7226_03410</name>
</gene>
<dbReference type="RefSeq" id="WP_318595628.1">
    <property type="nucleotide sequence ID" value="NZ_JAWSTH010000004.1"/>
</dbReference>
<keyword evidence="3" id="KW-0804">Transcription</keyword>
<dbReference type="InterPro" id="IPR036390">
    <property type="entry name" value="WH_DNA-bd_sf"/>
</dbReference>
<proteinExistence type="predicted"/>
<dbReference type="PANTHER" id="PTHR42756">
    <property type="entry name" value="TRANSCRIPTIONAL REGULATOR, MARR"/>
    <property type="match status" value="1"/>
</dbReference>
<dbReference type="SMART" id="SM00347">
    <property type="entry name" value="HTH_MARR"/>
    <property type="match status" value="1"/>
</dbReference>
<evidence type="ECO:0000256" key="3">
    <source>
        <dbReference type="ARBA" id="ARBA00023163"/>
    </source>
</evidence>
<dbReference type="Gene3D" id="1.10.10.10">
    <property type="entry name" value="Winged helix-like DNA-binding domain superfamily/Winged helix DNA-binding domain"/>
    <property type="match status" value="1"/>
</dbReference>
<keyword evidence="2" id="KW-0238">DNA-binding</keyword>
<keyword evidence="1" id="KW-0805">Transcription regulation</keyword>
<reference evidence="6" key="1">
    <citation type="submission" date="2023-07" db="EMBL/GenBank/DDBJ databases">
        <title>Conexibacter stalactiti sp. nov., isolated from stalactites in a lava cave and emended description of the genus Conexibacter.</title>
        <authorList>
            <person name="Lee S.D."/>
        </authorList>
    </citation>
    <scope>NUCLEOTIDE SEQUENCE [LARGE SCALE GENOMIC DNA]</scope>
    <source>
        <strain evidence="6">KCTC 39840</strain>
    </source>
</reference>
<dbReference type="InterPro" id="IPR000835">
    <property type="entry name" value="HTH_MarR-typ"/>
</dbReference>
<evidence type="ECO:0000313" key="6">
    <source>
        <dbReference type="Proteomes" id="UP001284601"/>
    </source>
</evidence>
<evidence type="ECO:0000259" key="4">
    <source>
        <dbReference type="PROSITE" id="PS50995"/>
    </source>
</evidence>
<evidence type="ECO:0000256" key="2">
    <source>
        <dbReference type="ARBA" id="ARBA00023125"/>
    </source>
</evidence>
<feature type="domain" description="HTH marR-type" evidence="4">
    <location>
        <begin position="1"/>
        <end position="141"/>
    </location>
</feature>
<dbReference type="Proteomes" id="UP001284601">
    <property type="component" value="Unassembled WGS sequence"/>
</dbReference>
<dbReference type="Pfam" id="PF01047">
    <property type="entry name" value="MarR"/>
    <property type="match status" value="1"/>
</dbReference>
<dbReference type="PANTHER" id="PTHR42756:SF1">
    <property type="entry name" value="TRANSCRIPTIONAL REPRESSOR OF EMRAB OPERON"/>
    <property type="match status" value="1"/>
</dbReference>
<accession>A0ABU4HKY2</accession>
<protein>
    <submittedName>
        <fullName evidence="5">MarR family winged helix-turn-helix transcriptional regulator</fullName>
    </submittedName>
</protein>